<organism evidence="1 2">
    <name type="scientific">Methylobacterium nodulans (strain LMG 21967 / CNCM I-2342 / ORS 2060)</name>
    <dbReference type="NCBI Taxonomy" id="460265"/>
    <lineage>
        <taxon>Bacteria</taxon>
        <taxon>Pseudomonadati</taxon>
        <taxon>Pseudomonadota</taxon>
        <taxon>Alphaproteobacteria</taxon>
        <taxon>Hyphomicrobiales</taxon>
        <taxon>Methylobacteriaceae</taxon>
        <taxon>Methylobacterium</taxon>
    </lineage>
</organism>
<gene>
    <name evidence="1" type="ordered locus">Mnod_4251</name>
</gene>
<keyword evidence="2" id="KW-1185">Reference proteome</keyword>
<evidence type="ECO:0000313" key="1">
    <source>
        <dbReference type="EMBL" id="ACL59127.1"/>
    </source>
</evidence>
<dbReference type="Proteomes" id="UP000008207">
    <property type="component" value="Chromosome"/>
</dbReference>
<dbReference type="eggNOG" id="COG4643">
    <property type="taxonomic scope" value="Bacteria"/>
</dbReference>
<dbReference type="HOGENOM" id="CLU_496654_0_0_5"/>
<proteinExistence type="predicted"/>
<dbReference type="EMBL" id="CP001349">
    <property type="protein sequence ID" value="ACL59127.1"/>
    <property type="molecule type" value="Genomic_DNA"/>
</dbReference>
<dbReference type="STRING" id="460265.Mnod_4251"/>
<protein>
    <submittedName>
        <fullName evidence="1">Uncharacterized protein</fullName>
    </submittedName>
</protein>
<evidence type="ECO:0000313" key="2">
    <source>
        <dbReference type="Proteomes" id="UP000008207"/>
    </source>
</evidence>
<sequence>MTAPIDLDQARRAKRLRDAGAQGAGGASGSSDLLPVIKVVASELPRVVDEAEDALIESGAAVFTRAGALVRPVVEPTPTANGGLALVAKLKPLTADSLADILAQVAKFQRFDGRAQRWVNIDPPDKAVAILLSREGRWRLPPISGITTIPTLRPDGSLLDEPGYDPATRLFLMPDEAVVMPAIPERPSRAEAQAALALLLEPLQEFPFVGPVDRAVALSGILTAMLRPTLPSAPCHGIRASSAGTGKSYLVDLIAAIVTGRPCAVMAVGRTEEETEKRLGALLLSGTPLISLDNVNGELGGDALCQVTERPVVRVRILGRSEVPEIECRAAVFATGNNLTLVGDMTRRAVLCRLDAGVERPEQREFASNPMQAVMADRGAYVAAALTIARAYRAAGAPRVCGPIGSYGAWSDTVRSALVWLGEADPVASMDIARGEDPERAALSELITAWGEHLIEGAYYATGDIAAAAQETGTDGQPLRPSLREVLMRQAGKGSAISTRSLGRWLTGVRGRVVAGMRIEMVADEKRGNRYALCKAPEEGR</sequence>
<name>B8IA64_METNO</name>
<dbReference type="AlphaFoldDB" id="B8IA64"/>
<dbReference type="OrthoDB" id="123525at2"/>
<reference evidence="1 2" key="1">
    <citation type="submission" date="2009-01" db="EMBL/GenBank/DDBJ databases">
        <title>Complete sequence of chromosome of Methylobacterium nodulans ORS 2060.</title>
        <authorList>
            <consortium name="US DOE Joint Genome Institute"/>
            <person name="Lucas S."/>
            <person name="Copeland A."/>
            <person name="Lapidus A."/>
            <person name="Glavina del Rio T."/>
            <person name="Dalin E."/>
            <person name="Tice H."/>
            <person name="Bruce D."/>
            <person name="Goodwin L."/>
            <person name="Pitluck S."/>
            <person name="Sims D."/>
            <person name="Brettin T."/>
            <person name="Detter J.C."/>
            <person name="Han C."/>
            <person name="Larimer F."/>
            <person name="Land M."/>
            <person name="Hauser L."/>
            <person name="Kyrpides N."/>
            <person name="Ivanova N."/>
            <person name="Marx C.J."/>
            <person name="Richardson P."/>
        </authorList>
    </citation>
    <scope>NUCLEOTIDE SEQUENCE [LARGE SCALE GENOMIC DNA]</scope>
    <source>
        <strain evidence="2">LMG 21967 / CNCM I-2342 / ORS 2060</strain>
    </source>
</reference>
<accession>B8IA64</accession>
<dbReference type="KEGG" id="mno:Mnod_4251"/>